<evidence type="ECO:0000256" key="6">
    <source>
        <dbReference type="ARBA" id="ARBA00023004"/>
    </source>
</evidence>
<evidence type="ECO:0000313" key="11">
    <source>
        <dbReference type="Proteomes" id="UP000469558"/>
    </source>
</evidence>
<dbReference type="PANTHER" id="PTHR33577">
    <property type="entry name" value="STERIGMATOCYSTIN BIOSYNTHESIS PEROXIDASE STCC-RELATED"/>
    <property type="match status" value="1"/>
</dbReference>
<dbReference type="GO" id="GO:0004601">
    <property type="term" value="F:peroxidase activity"/>
    <property type="evidence" value="ECO:0007669"/>
    <property type="project" value="UniProtKB-KW"/>
</dbReference>
<dbReference type="GO" id="GO:0046872">
    <property type="term" value="F:metal ion binding"/>
    <property type="evidence" value="ECO:0007669"/>
    <property type="project" value="UniProtKB-KW"/>
</dbReference>
<evidence type="ECO:0000256" key="2">
    <source>
        <dbReference type="ARBA" id="ARBA00022559"/>
    </source>
</evidence>
<dbReference type="PANTHER" id="PTHR33577:SF7">
    <property type="entry name" value="HEME HALOPEROXIDASE FAMILY PROFILE DOMAIN-CONTAINING PROTEIN"/>
    <property type="match status" value="1"/>
</dbReference>
<keyword evidence="8" id="KW-0732">Signal</keyword>
<dbReference type="InterPro" id="IPR000028">
    <property type="entry name" value="Chloroperoxidase"/>
</dbReference>
<evidence type="ECO:0000256" key="3">
    <source>
        <dbReference type="ARBA" id="ARBA00022617"/>
    </source>
</evidence>
<protein>
    <submittedName>
        <fullName evidence="10">Putative sterigmatocystin biosynthesis peroxidase</fullName>
    </submittedName>
</protein>
<evidence type="ECO:0000256" key="5">
    <source>
        <dbReference type="ARBA" id="ARBA00023002"/>
    </source>
</evidence>
<evidence type="ECO:0000256" key="1">
    <source>
        <dbReference type="ARBA" id="ARBA00001970"/>
    </source>
</evidence>
<evidence type="ECO:0000259" key="9">
    <source>
        <dbReference type="PROSITE" id="PS51405"/>
    </source>
</evidence>
<keyword evidence="2 10" id="KW-0575">Peroxidase</keyword>
<feature type="signal peptide" evidence="8">
    <location>
        <begin position="1"/>
        <end position="25"/>
    </location>
</feature>
<comment type="similarity">
    <text evidence="7">Belongs to the chloroperoxidase family.</text>
</comment>
<dbReference type="Pfam" id="PF01328">
    <property type="entry name" value="Peroxidase_2"/>
    <property type="match status" value="1"/>
</dbReference>
<dbReference type="Proteomes" id="UP000469558">
    <property type="component" value="Unassembled WGS sequence"/>
</dbReference>
<evidence type="ECO:0000256" key="7">
    <source>
        <dbReference type="ARBA" id="ARBA00025795"/>
    </source>
</evidence>
<keyword evidence="4" id="KW-0479">Metal-binding</keyword>
<gene>
    <name evidence="10" type="primary">stcC_4</name>
    <name evidence="10" type="ORF">LSUE1_G009371</name>
</gene>
<feature type="chain" id="PRO_5035780174" evidence="8">
    <location>
        <begin position="26"/>
        <end position="272"/>
    </location>
</feature>
<accession>A0A8T9BRS3</accession>
<evidence type="ECO:0000256" key="8">
    <source>
        <dbReference type="SAM" id="SignalP"/>
    </source>
</evidence>
<keyword evidence="3" id="KW-0349">Heme</keyword>
<evidence type="ECO:0000256" key="4">
    <source>
        <dbReference type="ARBA" id="ARBA00022723"/>
    </source>
</evidence>
<proteinExistence type="inferred from homology"/>
<dbReference type="OrthoDB" id="407298at2759"/>
<organism evidence="10 11">
    <name type="scientific">Lachnellula suecica</name>
    <dbReference type="NCBI Taxonomy" id="602035"/>
    <lineage>
        <taxon>Eukaryota</taxon>
        <taxon>Fungi</taxon>
        <taxon>Dikarya</taxon>
        <taxon>Ascomycota</taxon>
        <taxon>Pezizomycotina</taxon>
        <taxon>Leotiomycetes</taxon>
        <taxon>Helotiales</taxon>
        <taxon>Lachnaceae</taxon>
        <taxon>Lachnellula</taxon>
    </lineage>
</organism>
<keyword evidence="6" id="KW-0408">Iron</keyword>
<dbReference type="Gene3D" id="1.10.489.10">
    <property type="entry name" value="Chloroperoxidase-like"/>
    <property type="match status" value="1"/>
</dbReference>
<reference evidence="10 11" key="1">
    <citation type="submission" date="2018-05" db="EMBL/GenBank/DDBJ databases">
        <title>Genome sequencing and assembly of the regulated plant pathogen Lachnellula willkommii and related sister species for the development of diagnostic species identification markers.</title>
        <authorList>
            <person name="Giroux E."/>
            <person name="Bilodeau G."/>
        </authorList>
    </citation>
    <scope>NUCLEOTIDE SEQUENCE [LARGE SCALE GENOMIC DNA]</scope>
    <source>
        <strain evidence="10 11">CBS 268.59</strain>
    </source>
</reference>
<dbReference type="InterPro" id="IPR036851">
    <property type="entry name" value="Chloroperoxidase-like_sf"/>
</dbReference>
<keyword evidence="5" id="KW-0560">Oxidoreductase</keyword>
<evidence type="ECO:0000313" key="10">
    <source>
        <dbReference type="EMBL" id="TVY56695.1"/>
    </source>
</evidence>
<comment type="cofactor">
    <cofactor evidence="1">
        <name>heme b</name>
        <dbReference type="ChEBI" id="CHEBI:60344"/>
    </cofactor>
</comment>
<keyword evidence="11" id="KW-1185">Reference proteome</keyword>
<comment type="caution">
    <text evidence="10">The sequence shown here is derived from an EMBL/GenBank/DDBJ whole genome shotgun (WGS) entry which is preliminary data.</text>
</comment>
<dbReference type="PROSITE" id="PS51405">
    <property type="entry name" value="HEME_HALOPEROXIDASE"/>
    <property type="match status" value="1"/>
</dbReference>
<dbReference type="AlphaFoldDB" id="A0A8T9BRS3"/>
<feature type="domain" description="Heme haloperoxidase family profile" evidence="9">
    <location>
        <begin position="31"/>
        <end position="238"/>
    </location>
</feature>
<name>A0A8T9BRS3_9HELO</name>
<dbReference type="EMBL" id="QGMK01002686">
    <property type="protein sequence ID" value="TVY56695.1"/>
    <property type="molecule type" value="Genomic_DNA"/>
</dbReference>
<dbReference type="SUPFAM" id="SSF47571">
    <property type="entry name" value="Cloroperoxidase"/>
    <property type="match status" value="1"/>
</dbReference>
<sequence>MKQFVFSASLVFALASALPSANIHARYEGGSLDTWAPGGADDFRGPCPMMNTLANHAFLPHDGRNLTKETVIRALNLALGFAEDLGAIMFEQAVFVNPEPNATYFTLDQLNPHNVLEHDASLSRTDAFFGNNHVFNQTVFNTTLAYWPNEVITANDLANSKLFRQIVSRSTNPTYSFGANVEPFSIGEVSAPIIAFGDMEAGTCNKTFVTYFFENERLPVELGWSKQANGVSLAEIGYVSEVISNATNLLTTSAATASKRNLMRDIHSGMSC</sequence>